<evidence type="ECO:0000259" key="4">
    <source>
        <dbReference type="PROSITE" id="PS51371"/>
    </source>
</evidence>
<evidence type="ECO:0000313" key="5">
    <source>
        <dbReference type="EMBL" id="RXK14118.1"/>
    </source>
</evidence>
<dbReference type="OrthoDB" id="9811720at2"/>
<keyword evidence="6" id="KW-1185">Reference proteome</keyword>
<feature type="domain" description="CBS" evidence="4">
    <location>
        <begin position="159"/>
        <end position="216"/>
    </location>
</feature>
<dbReference type="InterPro" id="IPR051257">
    <property type="entry name" value="Diverse_CBS-Domain"/>
</dbReference>
<evidence type="ECO:0000256" key="1">
    <source>
        <dbReference type="ARBA" id="ARBA00023122"/>
    </source>
</evidence>
<dbReference type="SUPFAM" id="SSF54631">
    <property type="entry name" value="CBS-domain pair"/>
    <property type="match status" value="1"/>
</dbReference>
<feature type="domain" description="CBS" evidence="4">
    <location>
        <begin position="90"/>
        <end position="149"/>
    </location>
</feature>
<dbReference type="AlphaFoldDB" id="A0A4Q1AWL7"/>
<dbReference type="Proteomes" id="UP000289718">
    <property type="component" value="Unassembled WGS sequence"/>
</dbReference>
<keyword evidence="1 2" id="KW-0129">CBS domain</keyword>
<dbReference type="PANTHER" id="PTHR43080">
    <property type="entry name" value="CBS DOMAIN-CONTAINING PROTEIN CBSX3, MITOCHONDRIAL"/>
    <property type="match status" value="1"/>
</dbReference>
<dbReference type="EMBL" id="NXIE01000001">
    <property type="protein sequence ID" value="RXK14118.1"/>
    <property type="molecule type" value="Genomic_DNA"/>
</dbReference>
<protein>
    <submittedName>
        <fullName evidence="5">CBS domain-containing protein</fullName>
    </submittedName>
</protein>
<dbReference type="InterPro" id="IPR000644">
    <property type="entry name" value="CBS_dom"/>
</dbReference>
<name>A0A4Q1AWL7_9BACT</name>
<dbReference type="RefSeq" id="WP_129060230.1">
    <property type="nucleotide sequence ID" value="NZ_NXIE01000001.1"/>
</dbReference>
<dbReference type="Pfam" id="PF00571">
    <property type="entry name" value="CBS"/>
    <property type="match status" value="2"/>
</dbReference>
<feature type="region of interest" description="Disordered" evidence="3">
    <location>
        <begin position="33"/>
        <end position="52"/>
    </location>
</feature>
<dbReference type="InterPro" id="IPR046342">
    <property type="entry name" value="CBS_dom_sf"/>
</dbReference>
<proteinExistence type="predicted"/>
<evidence type="ECO:0000256" key="2">
    <source>
        <dbReference type="PROSITE-ProRule" id="PRU00703"/>
    </source>
</evidence>
<reference evidence="5 6" key="1">
    <citation type="submission" date="2017-09" db="EMBL/GenBank/DDBJ databases">
        <title>Genomics of the genus Arcobacter.</title>
        <authorList>
            <person name="Perez-Cataluna A."/>
            <person name="Figueras M.J."/>
            <person name="Salas-Masso N."/>
        </authorList>
    </citation>
    <scope>NUCLEOTIDE SEQUENCE [LARGE SCALE GENOMIC DNA]</scope>
    <source>
        <strain evidence="5 6">F156-34</strain>
    </source>
</reference>
<accession>A0A4Q1AWL7</accession>
<organism evidence="5 6">
    <name type="scientific">Halarcobacter mediterraneus</name>
    <dbReference type="NCBI Taxonomy" id="2023153"/>
    <lineage>
        <taxon>Bacteria</taxon>
        <taxon>Pseudomonadati</taxon>
        <taxon>Campylobacterota</taxon>
        <taxon>Epsilonproteobacteria</taxon>
        <taxon>Campylobacterales</taxon>
        <taxon>Arcobacteraceae</taxon>
        <taxon>Halarcobacter</taxon>
    </lineage>
</organism>
<evidence type="ECO:0000256" key="3">
    <source>
        <dbReference type="SAM" id="MobiDB-lite"/>
    </source>
</evidence>
<dbReference type="PANTHER" id="PTHR43080:SF2">
    <property type="entry name" value="CBS DOMAIN-CONTAINING PROTEIN"/>
    <property type="match status" value="1"/>
</dbReference>
<evidence type="ECO:0000313" key="6">
    <source>
        <dbReference type="Proteomes" id="UP000289718"/>
    </source>
</evidence>
<comment type="caution">
    <text evidence="5">The sequence shown here is derived from an EMBL/GenBank/DDBJ whole genome shotgun (WGS) entry which is preliminary data.</text>
</comment>
<dbReference type="SMART" id="SM00116">
    <property type="entry name" value="CBS"/>
    <property type="match status" value="2"/>
</dbReference>
<dbReference type="PROSITE" id="PS51371">
    <property type="entry name" value="CBS"/>
    <property type="match status" value="2"/>
</dbReference>
<sequence length="220" mass="25022">MFAIYNKAGLNFRSTIDNLYSLSNVDSISRVRNNTEEGLPKDHSLKNKKRTGKTFEEELNNKDTSDVTSVYKEIANIDTKEPIFHIKELMKTDVITLNEDDTIKKAYELMEEYEVRQIPVLSIEDGKIIGMVTHKLLVEYIFNDLEYAEHNANRTLDTLDFGQVITADPITDIRRVAKVMSDFSLTAIPVVDEEDNIKGIVSRANILKAIANTPPLQIWG</sequence>
<dbReference type="Gene3D" id="3.10.580.10">
    <property type="entry name" value="CBS-domain"/>
    <property type="match status" value="1"/>
</dbReference>
<feature type="compositionally biased region" description="Basic and acidic residues" evidence="3">
    <location>
        <begin position="33"/>
        <end position="45"/>
    </location>
</feature>
<gene>
    <name evidence="5" type="ORF">CP965_01330</name>
</gene>